<protein>
    <submittedName>
        <fullName evidence="5">Histidine kinase N-terminal 7TM domain-containing protein</fullName>
    </submittedName>
</protein>
<gene>
    <name evidence="5" type="ORF">GCM10010201_26430</name>
</gene>
<evidence type="ECO:0000256" key="2">
    <source>
        <dbReference type="SAM" id="Phobius"/>
    </source>
</evidence>
<feature type="domain" description="PAS" evidence="3">
    <location>
        <begin position="230"/>
        <end position="259"/>
    </location>
</feature>
<feature type="transmembrane region" description="Helical" evidence="2">
    <location>
        <begin position="66"/>
        <end position="86"/>
    </location>
</feature>
<reference evidence="6" key="1">
    <citation type="journal article" date="2019" name="Int. J. Syst. Evol. Microbiol.">
        <title>The Global Catalogue of Microorganisms (GCM) 10K type strain sequencing project: providing services to taxonomists for standard genome sequencing and annotation.</title>
        <authorList>
            <consortium name="The Broad Institute Genomics Platform"/>
            <consortium name="The Broad Institute Genome Sequencing Center for Infectious Disease"/>
            <person name="Wu L."/>
            <person name="Ma J."/>
        </authorList>
    </citation>
    <scope>NUCLEOTIDE SEQUENCE [LARGE SCALE GENOMIC DNA]</scope>
    <source>
        <strain evidence="6">JCM 3367</strain>
    </source>
</reference>
<proteinExistence type="predicted"/>
<feature type="transmembrane region" description="Helical" evidence="2">
    <location>
        <begin position="35"/>
        <end position="54"/>
    </location>
</feature>
<evidence type="ECO:0000259" key="3">
    <source>
        <dbReference type="PROSITE" id="PS50112"/>
    </source>
</evidence>
<feature type="transmembrane region" description="Helical" evidence="2">
    <location>
        <begin position="142"/>
        <end position="165"/>
    </location>
</feature>
<dbReference type="InterPro" id="IPR050469">
    <property type="entry name" value="Diguanylate_Cyclase"/>
</dbReference>
<keyword evidence="2" id="KW-1133">Transmembrane helix</keyword>
<keyword evidence="5" id="KW-0808">Transferase</keyword>
<dbReference type="InterPro" id="IPR000160">
    <property type="entry name" value="GGDEF_dom"/>
</dbReference>
<name>A0ABP6AX01_9ACTN</name>
<dbReference type="Gene3D" id="3.30.70.270">
    <property type="match status" value="1"/>
</dbReference>
<dbReference type="Gene3D" id="3.30.450.20">
    <property type="entry name" value="PAS domain"/>
    <property type="match status" value="1"/>
</dbReference>
<keyword evidence="2" id="KW-0472">Membrane</keyword>
<accession>A0ABP6AX01</accession>
<dbReference type="NCBIfam" id="TIGR00254">
    <property type="entry name" value="GGDEF"/>
    <property type="match status" value="1"/>
</dbReference>
<feature type="domain" description="GGDEF" evidence="4">
    <location>
        <begin position="394"/>
        <end position="526"/>
    </location>
</feature>
<dbReference type="InterPro" id="IPR035965">
    <property type="entry name" value="PAS-like_dom_sf"/>
</dbReference>
<dbReference type="Pfam" id="PF16927">
    <property type="entry name" value="HisKA_7TM"/>
    <property type="match status" value="1"/>
</dbReference>
<dbReference type="InterPro" id="IPR031621">
    <property type="entry name" value="HisKA_7TM"/>
</dbReference>
<dbReference type="SUPFAM" id="SSF55785">
    <property type="entry name" value="PYP-like sensor domain (PAS domain)"/>
    <property type="match status" value="1"/>
</dbReference>
<organism evidence="5 6">
    <name type="scientific">Pilimelia columellifera subsp. columellifera</name>
    <dbReference type="NCBI Taxonomy" id="706583"/>
    <lineage>
        <taxon>Bacteria</taxon>
        <taxon>Bacillati</taxon>
        <taxon>Actinomycetota</taxon>
        <taxon>Actinomycetes</taxon>
        <taxon>Micromonosporales</taxon>
        <taxon>Micromonosporaceae</taxon>
        <taxon>Pilimelia</taxon>
    </lineage>
</organism>
<dbReference type="SMART" id="SM00267">
    <property type="entry name" value="GGDEF"/>
    <property type="match status" value="1"/>
</dbReference>
<dbReference type="CDD" id="cd00130">
    <property type="entry name" value="PAS"/>
    <property type="match status" value="1"/>
</dbReference>
<feature type="transmembrane region" description="Helical" evidence="2">
    <location>
        <begin position="98"/>
        <end position="122"/>
    </location>
</feature>
<dbReference type="SUPFAM" id="SSF55073">
    <property type="entry name" value="Nucleotide cyclase"/>
    <property type="match status" value="1"/>
</dbReference>
<feature type="transmembrane region" description="Helical" evidence="2">
    <location>
        <begin position="6"/>
        <end position="23"/>
    </location>
</feature>
<evidence type="ECO:0000313" key="5">
    <source>
        <dbReference type="EMBL" id="GAA2526391.1"/>
    </source>
</evidence>
<feature type="coiled-coil region" evidence="1">
    <location>
        <begin position="325"/>
        <end position="363"/>
    </location>
</feature>
<keyword evidence="2" id="KW-0812">Transmembrane</keyword>
<keyword evidence="6" id="KW-1185">Reference proteome</keyword>
<dbReference type="InterPro" id="IPR029787">
    <property type="entry name" value="Nucleotide_cyclase"/>
</dbReference>
<dbReference type="PROSITE" id="PS50112">
    <property type="entry name" value="PAS"/>
    <property type="match status" value="1"/>
</dbReference>
<dbReference type="InterPro" id="IPR013656">
    <property type="entry name" value="PAS_4"/>
</dbReference>
<dbReference type="PROSITE" id="PS50887">
    <property type="entry name" value="GGDEF"/>
    <property type="match status" value="1"/>
</dbReference>
<evidence type="ECO:0000313" key="6">
    <source>
        <dbReference type="Proteomes" id="UP001499978"/>
    </source>
</evidence>
<dbReference type="CDD" id="cd01949">
    <property type="entry name" value="GGDEF"/>
    <property type="match status" value="1"/>
</dbReference>
<comment type="caution">
    <text evidence="5">The sequence shown here is derived from an EMBL/GenBank/DDBJ whole genome shotgun (WGS) entry which is preliminary data.</text>
</comment>
<dbReference type="InterPro" id="IPR000014">
    <property type="entry name" value="PAS"/>
</dbReference>
<keyword evidence="1" id="KW-0175">Coiled coil</keyword>
<feature type="transmembrane region" description="Helical" evidence="2">
    <location>
        <begin position="201"/>
        <end position="222"/>
    </location>
</feature>
<dbReference type="Pfam" id="PF00990">
    <property type="entry name" value="GGDEF"/>
    <property type="match status" value="1"/>
</dbReference>
<dbReference type="Proteomes" id="UP001499978">
    <property type="component" value="Unassembled WGS sequence"/>
</dbReference>
<sequence length="534" mass="57965">MSLVASQFALAAVVAGAVSVLCWKRRHLSVSLRVLSFNTAGIVAYAVCELVAVNSRGPVAVQSWKLATIPGLLALVAGLFVLSKAVMDRGWAPSRRLIAALSAMPVLILAAAATNPWHHLFFVSVLPAEPGSMPLVEPGPFFWIHAAYNQILIFVSMWGIAWAWWRSKGTHRRMLGALLIASLAPAGARMFWYTGIHPVDFMALGFTVLAVVAYVAVSRHWIERMPLAHKRVFESVSDAVLVVDTDGRIVDLNESAVELRRRLLPGTVGDPVGTPVGEMLMGLTPRDGMASDRTLADVWGSGVDLHVRVRAIADRRRGSIGWTFVARDITEMNRQRQDLEQANSQLRAQLETIEALRADLAEQAIRDPLTGLHNRRYLMDHLDRVVVGLVGTGLPLSLAILDVDHFKKVNDECGHGAGDAVLVELARLLEEGLGVDDIVARHGGEEFVVLMPGTPPEAARQRIDRMRRRIAGSAVECDGRMLSVTVSAGIATVVGAPHPSRLFHAADSALYSAKRLGRNRVEVAGYPGGQPSRV</sequence>
<evidence type="ECO:0000256" key="1">
    <source>
        <dbReference type="SAM" id="Coils"/>
    </source>
</evidence>
<dbReference type="Pfam" id="PF08448">
    <property type="entry name" value="PAS_4"/>
    <property type="match status" value="1"/>
</dbReference>
<keyword evidence="5" id="KW-0418">Kinase</keyword>
<dbReference type="InterPro" id="IPR043128">
    <property type="entry name" value="Rev_trsase/Diguanyl_cyclase"/>
</dbReference>
<dbReference type="PANTHER" id="PTHR45138">
    <property type="entry name" value="REGULATORY COMPONENTS OF SENSORY TRANSDUCTION SYSTEM"/>
    <property type="match status" value="1"/>
</dbReference>
<evidence type="ECO:0000259" key="4">
    <source>
        <dbReference type="PROSITE" id="PS50887"/>
    </source>
</evidence>
<dbReference type="PANTHER" id="PTHR45138:SF9">
    <property type="entry name" value="DIGUANYLATE CYCLASE DGCM-RELATED"/>
    <property type="match status" value="1"/>
</dbReference>
<feature type="transmembrane region" description="Helical" evidence="2">
    <location>
        <begin position="177"/>
        <end position="195"/>
    </location>
</feature>
<dbReference type="EMBL" id="BAAARY010000012">
    <property type="protein sequence ID" value="GAA2526391.1"/>
    <property type="molecule type" value="Genomic_DNA"/>
</dbReference>
<dbReference type="RefSeq" id="WP_344172807.1">
    <property type="nucleotide sequence ID" value="NZ_BAAARY010000012.1"/>
</dbReference>
<dbReference type="GO" id="GO:0016301">
    <property type="term" value="F:kinase activity"/>
    <property type="evidence" value="ECO:0007669"/>
    <property type="project" value="UniProtKB-KW"/>
</dbReference>